<name>A0A368HKN7_9GAMM</name>
<comment type="caution">
    <text evidence="1">The sequence shown here is derived from an EMBL/GenBank/DDBJ whole genome shotgun (WGS) entry which is preliminary data.</text>
</comment>
<evidence type="ECO:0000313" key="1">
    <source>
        <dbReference type="EMBL" id="RCN58595.1"/>
    </source>
</evidence>
<protein>
    <submittedName>
        <fullName evidence="1">Uncharacterized protein</fullName>
    </submittedName>
</protein>
<evidence type="ECO:0000313" key="2">
    <source>
        <dbReference type="Proteomes" id="UP000253250"/>
    </source>
</evidence>
<dbReference type="SUPFAM" id="SSF88723">
    <property type="entry name" value="PIN domain-like"/>
    <property type="match status" value="1"/>
</dbReference>
<accession>A0A368HKN7</accession>
<dbReference type="EMBL" id="PSYR01000001">
    <property type="protein sequence ID" value="RCN58595.1"/>
    <property type="molecule type" value="Genomic_DNA"/>
</dbReference>
<gene>
    <name evidence="1" type="ORF">C4900_02075</name>
</gene>
<keyword evidence="2" id="KW-1185">Reference proteome</keyword>
<proteinExistence type="predicted"/>
<organism evidence="1 2">
    <name type="scientific">Acidiferrobacter thiooxydans</name>
    <dbReference type="NCBI Taxonomy" id="163359"/>
    <lineage>
        <taxon>Bacteria</taxon>
        <taxon>Pseudomonadati</taxon>
        <taxon>Pseudomonadota</taxon>
        <taxon>Gammaproteobacteria</taxon>
        <taxon>Acidiferrobacterales</taxon>
        <taxon>Acidiferrobacteraceae</taxon>
        <taxon>Acidiferrobacter</taxon>
    </lineage>
</organism>
<sequence length="69" mass="7480">MSLPTVRAVVPGHGHWAIWHILLVQRGTCGNLTTDAHIAALALEHGYTIYCPDHGFGRFGGARHVDPLP</sequence>
<reference evidence="1 2" key="1">
    <citation type="submission" date="2018-02" db="EMBL/GenBank/DDBJ databases">
        <title>Insights into the biology of acidophilic members of the Acidiferrobacteraceae family derived from comparative genomic analyses.</title>
        <authorList>
            <person name="Issotta F."/>
            <person name="Thyssen C."/>
            <person name="Mena C."/>
            <person name="Moya A."/>
            <person name="Bellenberg S."/>
            <person name="Sproer C."/>
            <person name="Covarrubias P.C."/>
            <person name="Sand W."/>
            <person name="Quatrini R."/>
            <person name="Vera M."/>
        </authorList>
    </citation>
    <scope>NUCLEOTIDE SEQUENCE [LARGE SCALE GENOMIC DNA]</scope>
    <source>
        <strain evidence="2">m-1</strain>
    </source>
</reference>
<dbReference type="InterPro" id="IPR029060">
    <property type="entry name" value="PIN-like_dom_sf"/>
</dbReference>
<dbReference type="Proteomes" id="UP000253250">
    <property type="component" value="Unassembled WGS sequence"/>
</dbReference>
<dbReference type="AlphaFoldDB" id="A0A368HKN7"/>